<keyword evidence="1" id="KW-1133">Transmembrane helix</keyword>
<evidence type="ECO:0000313" key="2">
    <source>
        <dbReference type="EMBL" id="KAL0005765.1"/>
    </source>
</evidence>
<evidence type="ECO:0000313" key="3">
    <source>
        <dbReference type="Proteomes" id="UP001459277"/>
    </source>
</evidence>
<proteinExistence type="predicted"/>
<dbReference type="AlphaFoldDB" id="A0AAW2D8Z1"/>
<feature type="transmembrane region" description="Helical" evidence="1">
    <location>
        <begin position="7"/>
        <end position="27"/>
    </location>
</feature>
<keyword evidence="3" id="KW-1185">Reference proteome</keyword>
<feature type="transmembrane region" description="Helical" evidence="1">
    <location>
        <begin position="119"/>
        <end position="144"/>
    </location>
</feature>
<name>A0AAW2D8Z1_9ROSI</name>
<protein>
    <submittedName>
        <fullName evidence="2">Uncharacterized protein</fullName>
    </submittedName>
</protein>
<feature type="transmembrane region" description="Helical" evidence="1">
    <location>
        <begin position="33"/>
        <end position="50"/>
    </location>
</feature>
<keyword evidence="1" id="KW-0472">Membrane</keyword>
<comment type="caution">
    <text evidence="2">The sequence shown here is derived from an EMBL/GenBank/DDBJ whole genome shotgun (WGS) entry which is preliminary data.</text>
</comment>
<sequence>MIPKSSFYILFILTFLFIVVLLLVPIWTMMGRATRSVIMSLFVIMIRVSGKKGSKCFPNPTQFLLVPFPELLIVFMKLLSLFTKLVELSPSEYWVFDVVTAVIVVVVTVSLVSHQTRRYVITLASFVLQFDYTFVVVIVSNWAFLLPVLSRQQPDPKTQKAENGDSYGDR</sequence>
<feature type="transmembrane region" description="Helical" evidence="1">
    <location>
        <begin position="62"/>
        <end position="82"/>
    </location>
</feature>
<accession>A0AAW2D8Z1</accession>
<dbReference type="Proteomes" id="UP001459277">
    <property type="component" value="Unassembled WGS sequence"/>
</dbReference>
<evidence type="ECO:0000256" key="1">
    <source>
        <dbReference type="SAM" id="Phobius"/>
    </source>
</evidence>
<organism evidence="2 3">
    <name type="scientific">Lithocarpus litseifolius</name>
    <dbReference type="NCBI Taxonomy" id="425828"/>
    <lineage>
        <taxon>Eukaryota</taxon>
        <taxon>Viridiplantae</taxon>
        <taxon>Streptophyta</taxon>
        <taxon>Embryophyta</taxon>
        <taxon>Tracheophyta</taxon>
        <taxon>Spermatophyta</taxon>
        <taxon>Magnoliopsida</taxon>
        <taxon>eudicotyledons</taxon>
        <taxon>Gunneridae</taxon>
        <taxon>Pentapetalae</taxon>
        <taxon>rosids</taxon>
        <taxon>fabids</taxon>
        <taxon>Fagales</taxon>
        <taxon>Fagaceae</taxon>
        <taxon>Lithocarpus</taxon>
    </lineage>
</organism>
<keyword evidence="1" id="KW-0812">Transmembrane</keyword>
<gene>
    <name evidence="2" type="ORF">SO802_013326</name>
</gene>
<feature type="transmembrane region" description="Helical" evidence="1">
    <location>
        <begin position="94"/>
        <end position="112"/>
    </location>
</feature>
<reference evidence="2 3" key="1">
    <citation type="submission" date="2024-01" db="EMBL/GenBank/DDBJ databases">
        <title>A telomere-to-telomere, gap-free genome of sweet tea (Lithocarpus litseifolius).</title>
        <authorList>
            <person name="Zhou J."/>
        </authorList>
    </citation>
    <scope>NUCLEOTIDE SEQUENCE [LARGE SCALE GENOMIC DNA]</scope>
    <source>
        <strain evidence="2">Zhou-2022a</strain>
        <tissue evidence="2">Leaf</tissue>
    </source>
</reference>
<dbReference type="EMBL" id="JAZDWU010000004">
    <property type="protein sequence ID" value="KAL0005765.1"/>
    <property type="molecule type" value="Genomic_DNA"/>
</dbReference>